<accession>A0A8J5FQU8</accession>
<dbReference type="EMBL" id="JACMSC010000013">
    <property type="protein sequence ID" value="KAG6493601.1"/>
    <property type="molecule type" value="Genomic_DNA"/>
</dbReference>
<feature type="compositionally biased region" description="Low complexity" evidence="3">
    <location>
        <begin position="314"/>
        <end position="330"/>
    </location>
</feature>
<dbReference type="SMART" id="SM00128">
    <property type="entry name" value="IPPc"/>
    <property type="match status" value="1"/>
</dbReference>
<dbReference type="GO" id="GO:0004445">
    <property type="term" value="F:inositol-polyphosphate 5-phosphatase activity"/>
    <property type="evidence" value="ECO:0007669"/>
    <property type="project" value="InterPro"/>
</dbReference>
<feature type="region of interest" description="Disordered" evidence="3">
    <location>
        <begin position="314"/>
        <end position="342"/>
    </location>
</feature>
<dbReference type="InterPro" id="IPR036691">
    <property type="entry name" value="Endo/exonu/phosph_ase_sf"/>
</dbReference>
<sequence length="712" mass="79885">MRSLSVPFGMSRWWASLSPPPLARGLPVPNIRFVAAFSCASALAEELALAVPSIGRMHAAGLASPRLYPRVGCLSASRRMLCFARKQGGNDAPSWRSPLNNLGAENSEICFEDLQRQSPAVSPPHTRSPSLSRVPFVRTLHRFPDLPRLLSIMRTRKGSRSESFWPSIVARKWLNIKPKVHEFSEDEVETESDDDDARISGGLGRPFFETEERGSTNHNSSEASVSIHRVMIGTWNVAGRTPLEDLQLDEWLDTQEPADLYVLGFQEVVPLNAGNVLGAEDNRPIQKWEAIIRRSLNRSLQPKTVYKCYSAPLSPLSSSSAPPGTSPTAAHAREKPSPRSKNISIIHGGVDFDWPEYSLDTPQRLLVPGKKLRRVLSSSARIGLDWLDEARIPEPRGSAGGAGMKRVCHSSGNLGMLWSEQQAAADVLSSLNDISDRSSEEELDKFEVGAEERPSKSSNGYVRVVSKQMVGIYISVWVRRTLRRHVNNLKVSPVGVGLMGYMGNKGSVSVSMTLFQTRVCFVCSHLTSGNKEGDQQRRNSDVFDILQRTRFRSVVDADHQPQTIPRIFWFGDLNYRLNLPDAEVRALVARKSWDELMNYDQLSNELRIGRIFDGWKEGSVNFPPTYKYERNSTRYVGEIAREGEKKRSPAWCDRILWLGKGIRQESYWRSELNLSDHRPVSSVFLVEVEVFDQRKLERVLNFAGAGFLAQNE</sequence>
<dbReference type="AlphaFoldDB" id="A0A8J5FQU8"/>
<reference evidence="5 6" key="1">
    <citation type="submission" date="2020-08" db="EMBL/GenBank/DDBJ databases">
        <title>Plant Genome Project.</title>
        <authorList>
            <person name="Zhang R.-G."/>
        </authorList>
    </citation>
    <scope>NUCLEOTIDE SEQUENCE [LARGE SCALE GENOMIC DNA]</scope>
    <source>
        <tissue evidence="5">Rhizome</tissue>
    </source>
</reference>
<dbReference type="SUPFAM" id="SSF56219">
    <property type="entry name" value="DNase I-like"/>
    <property type="match status" value="1"/>
</dbReference>
<organism evidence="5 6">
    <name type="scientific">Zingiber officinale</name>
    <name type="common">Ginger</name>
    <name type="synonym">Amomum zingiber</name>
    <dbReference type="NCBI Taxonomy" id="94328"/>
    <lineage>
        <taxon>Eukaryota</taxon>
        <taxon>Viridiplantae</taxon>
        <taxon>Streptophyta</taxon>
        <taxon>Embryophyta</taxon>
        <taxon>Tracheophyta</taxon>
        <taxon>Spermatophyta</taxon>
        <taxon>Magnoliopsida</taxon>
        <taxon>Liliopsida</taxon>
        <taxon>Zingiberales</taxon>
        <taxon>Zingiberaceae</taxon>
        <taxon>Zingiber</taxon>
    </lineage>
</organism>
<dbReference type="InterPro" id="IPR000300">
    <property type="entry name" value="IPPc"/>
</dbReference>
<protein>
    <recommendedName>
        <fullName evidence="4">Inositol polyphosphate-related phosphatase domain-containing protein</fullName>
    </recommendedName>
</protein>
<proteinExistence type="inferred from homology"/>
<dbReference type="GO" id="GO:0004439">
    <property type="term" value="F:phosphatidylinositol-4,5-bisphosphate 5-phosphatase activity"/>
    <property type="evidence" value="ECO:0007669"/>
    <property type="project" value="TreeGrafter"/>
</dbReference>
<evidence type="ECO:0000313" key="6">
    <source>
        <dbReference type="Proteomes" id="UP000734854"/>
    </source>
</evidence>
<dbReference type="GO" id="GO:0046856">
    <property type="term" value="P:phosphatidylinositol dephosphorylation"/>
    <property type="evidence" value="ECO:0007669"/>
    <property type="project" value="InterPro"/>
</dbReference>
<dbReference type="PANTHER" id="PTHR45666">
    <property type="entry name" value="TYPE IV INOSITOL POLYPHOSPHATE 5-PHOSPHATASE 9"/>
    <property type="match status" value="1"/>
</dbReference>
<dbReference type="GO" id="GO:0034485">
    <property type="term" value="F:phosphatidylinositol-3,4,5-trisphosphate 5-phosphatase activity"/>
    <property type="evidence" value="ECO:0007669"/>
    <property type="project" value="TreeGrafter"/>
</dbReference>
<comment type="similarity">
    <text evidence="1">Belongs to the inositol polyphosphate 5-phosphatase family.</text>
</comment>
<dbReference type="Pfam" id="PF22669">
    <property type="entry name" value="Exo_endo_phos2"/>
    <property type="match status" value="2"/>
</dbReference>
<dbReference type="PANTHER" id="PTHR45666:SF21">
    <property type="entry name" value="TYPE I INOSITOL POLYPHOSPHATE 5-PHOSPHATASE 2"/>
    <property type="match status" value="1"/>
</dbReference>
<evidence type="ECO:0000256" key="2">
    <source>
        <dbReference type="ARBA" id="ARBA00022801"/>
    </source>
</evidence>
<evidence type="ECO:0000259" key="4">
    <source>
        <dbReference type="SMART" id="SM00128"/>
    </source>
</evidence>
<evidence type="ECO:0000256" key="1">
    <source>
        <dbReference type="ARBA" id="ARBA00010768"/>
    </source>
</evidence>
<comment type="caution">
    <text evidence="5">The sequence shown here is derived from an EMBL/GenBank/DDBJ whole genome shotgun (WGS) entry which is preliminary data.</text>
</comment>
<dbReference type="Proteomes" id="UP000734854">
    <property type="component" value="Unassembled WGS sequence"/>
</dbReference>
<feature type="domain" description="Inositol polyphosphate-related phosphatase" evidence="4">
    <location>
        <begin position="403"/>
        <end position="692"/>
    </location>
</feature>
<dbReference type="Gene3D" id="3.60.10.10">
    <property type="entry name" value="Endonuclease/exonuclease/phosphatase"/>
    <property type="match status" value="2"/>
</dbReference>
<evidence type="ECO:0000256" key="3">
    <source>
        <dbReference type="SAM" id="MobiDB-lite"/>
    </source>
</evidence>
<dbReference type="InterPro" id="IPR045849">
    <property type="entry name" value="IP5P_plant"/>
</dbReference>
<gene>
    <name evidence="5" type="ORF">ZIOFF_048593</name>
</gene>
<keyword evidence="2" id="KW-0378">Hydrolase</keyword>
<keyword evidence="6" id="KW-1185">Reference proteome</keyword>
<name>A0A8J5FQU8_ZINOF</name>
<evidence type="ECO:0000313" key="5">
    <source>
        <dbReference type="EMBL" id="KAG6493601.1"/>
    </source>
</evidence>